<evidence type="ECO:0000313" key="3">
    <source>
        <dbReference type="Proteomes" id="UP000278807"/>
    </source>
</evidence>
<feature type="compositionally biased region" description="Polar residues" evidence="1">
    <location>
        <begin position="44"/>
        <end position="75"/>
    </location>
</feature>
<dbReference type="AlphaFoldDB" id="A0A3P7T8B8"/>
<gene>
    <name evidence="2" type="ORF">HNAJ_LOCUS13422</name>
</gene>
<dbReference type="EMBL" id="UZAE01015404">
    <property type="protein sequence ID" value="VDO15879.1"/>
    <property type="molecule type" value="Genomic_DNA"/>
</dbReference>
<proteinExistence type="predicted"/>
<protein>
    <submittedName>
        <fullName evidence="2">Uncharacterized protein</fullName>
    </submittedName>
</protein>
<accession>A0A3P7T8B8</accession>
<organism evidence="2 3">
    <name type="scientific">Rodentolepis nana</name>
    <name type="common">Dwarf tapeworm</name>
    <name type="synonym">Hymenolepis nana</name>
    <dbReference type="NCBI Taxonomy" id="102285"/>
    <lineage>
        <taxon>Eukaryota</taxon>
        <taxon>Metazoa</taxon>
        <taxon>Spiralia</taxon>
        <taxon>Lophotrochozoa</taxon>
        <taxon>Platyhelminthes</taxon>
        <taxon>Cestoda</taxon>
        <taxon>Eucestoda</taxon>
        <taxon>Cyclophyllidea</taxon>
        <taxon>Hymenolepididae</taxon>
        <taxon>Rodentolepis</taxon>
    </lineage>
</organism>
<feature type="compositionally biased region" description="Polar residues" evidence="1">
    <location>
        <begin position="1"/>
        <end position="11"/>
    </location>
</feature>
<reference evidence="2 3" key="1">
    <citation type="submission" date="2018-11" db="EMBL/GenBank/DDBJ databases">
        <authorList>
            <consortium name="Pathogen Informatics"/>
        </authorList>
    </citation>
    <scope>NUCLEOTIDE SEQUENCE [LARGE SCALE GENOMIC DNA]</scope>
</reference>
<evidence type="ECO:0000256" key="1">
    <source>
        <dbReference type="SAM" id="MobiDB-lite"/>
    </source>
</evidence>
<sequence>MKRSVAFSQRATTRRRGPSTQMGDAVDVQDQSEGGLRQVLKTPQKCQQSTLEGQSESIASSRRRTPLSSIRNTPDVSIPAEHVE</sequence>
<dbReference type="Proteomes" id="UP000278807">
    <property type="component" value="Unassembled WGS sequence"/>
</dbReference>
<feature type="region of interest" description="Disordered" evidence="1">
    <location>
        <begin position="1"/>
        <end position="84"/>
    </location>
</feature>
<name>A0A3P7T8B8_RODNA</name>
<keyword evidence="3" id="KW-1185">Reference proteome</keyword>
<evidence type="ECO:0000313" key="2">
    <source>
        <dbReference type="EMBL" id="VDO15879.1"/>
    </source>
</evidence>